<evidence type="ECO:0000313" key="7">
    <source>
        <dbReference type="Proteomes" id="UP000838686"/>
    </source>
</evidence>
<reference evidence="6" key="1">
    <citation type="submission" date="2022-01" db="EMBL/GenBank/DDBJ databases">
        <authorList>
            <person name="Criscuolo A."/>
        </authorList>
    </citation>
    <scope>NUCLEOTIDE SEQUENCE</scope>
    <source>
        <strain evidence="6">CIP111893</strain>
    </source>
</reference>
<dbReference type="PANTHER" id="PTHR33321">
    <property type="match status" value="1"/>
</dbReference>
<dbReference type="InterPro" id="IPR036116">
    <property type="entry name" value="FN3_sf"/>
</dbReference>
<dbReference type="InterPro" id="IPR000421">
    <property type="entry name" value="FA58C"/>
</dbReference>
<evidence type="ECO:0000256" key="1">
    <source>
        <dbReference type="SAM" id="MobiDB-lite"/>
    </source>
</evidence>
<feature type="compositionally biased region" description="Polar residues" evidence="1">
    <location>
        <begin position="41"/>
        <end position="50"/>
    </location>
</feature>
<dbReference type="InterPro" id="IPR005085">
    <property type="entry name" value="CBM25"/>
</dbReference>
<feature type="chain" id="PRO_5046458646" description="Carbohydrate-binding protein" evidence="2">
    <location>
        <begin position="27"/>
        <end position="817"/>
    </location>
</feature>
<dbReference type="SMART" id="SM01066">
    <property type="entry name" value="CBM_25"/>
    <property type="match status" value="1"/>
</dbReference>
<dbReference type="Gene3D" id="2.60.120.260">
    <property type="entry name" value="Galactose-binding domain-like"/>
    <property type="match status" value="2"/>
</dbReference>
<dbReference type="Pfam" id="PF00041">
    <property type="entry name" value="fn3"/>
    <property type="match status" value="1"/>
</dbReference>
<evidence type="ECO:0000259" key="4">
    <source>
        <dbReference type="PROSITE" id="PS50853"/>
    </source>
</evidence>
<organism evidence="6 7">
    <name type="scientific">Paenibacillus plantiphilus</name>
    <dbReference type="NCBI Taxonomy" id="2905650"/>
    <lineage>
        <taxon>Bacteria</taxon>
        <taxon>Bacillati</taxon>
        <taxon>Bacillota</taxon>
        <taxon>Bacilli</taxon>
        <taxon>Bacillales</taxon>
        <taxon>Paenibacillaceae</taxon>
        <taxon>Paenibacillus</taxon>
    </lineage>
</organism>
<dbReference type="Pfam" id="PF00754">
    <property type="entry name" value="F5_F8_type_C"/>
    <property type="match status" value="2"/>
</dbReference>
<dbReference type="InterPro" id="IPR002044">
    <property type="entry name" value="CBM20"/>
</dbReference>
<evidence type="ECO:0000259" key="5">
    <source>
        <dbReference type="PROSITE" id="PS51166"/>
    </source>
</evidence>
<feature type="domain" description="Fibronectin type-III" evidence="4">
    <location>
        <begin position="529"/>
        <end position="617"/>
    </location>
</feature>
<dbReference type="SUPFAM" id="SSF49265">
    <property type="entry name" value="Fibronectin type III"/>
    <property type="match status" value="1"/>
</dbReference>
<dbReference type="InterPro" id="IPR003961">
    <property type="entry name" value="FN3_dom"/>
</dbReference>
<gene>
    <name evidence="6" type="ORF">PAECIP111893_04430</name>
</gene>
<feature type="signal peptide" evidence="2">
    <location>
        <begin position="1"/>
        <end position="26"/>
    </location>
</feature>
<keyword evidence="7" id="KW-1185">Reference proteome</keyword>
<dbReference type="PANTHER" id="PTHR33321:SF12">
    <property type="entry name" value="PLANT BASIC SECRETORY PROTEIN (BSP) FAMILY PROTEIN"/>
    <property type="match status" value="1"/>
</dbReference>
<evidence type="ECO:0000259" key="3">
    <source>
        <dbReference type="PROSITE" id="PS50022"/>
    </source>
</evidence>
<dbReference type="Proteomes" id="UP000838686">
    <property type="component" value="Unassembled WGS sequence"/>
</dbReference>
<dbReference type="SUPFAM" id="SSF49452">
    <property type="entry name" value="Starch-binding domain-like"/>
    <property type="match status" value="1"/>
</dbReference>
<dbReference type="PROSITE" id="PS50853">
    <property type="entry name" value="FN3"/>
    <property type="match status" value="1"/>
</dbReference>
<keyword evidence="2" id="KW-0732">Signal</keyword>
<dbReference type="Gene3D" id="2.60.40.10">
    <property type="entry name" value="Immunoglobulins"/>
    <property type="match status" value="3"/>
</dbReference>
<name>A0ABM9CP71_9BACL</name>
<dbReference type="InterPro" id="IPR007541">
    <property type="entry name" value="Uncharacterised_BSP"/>
</dbReference>
<dbReference type="SUPFAM" id="SSF49785">
    <property type="entry name" value="Galactose-binding domain-like"/>
    <property type="match status" value="2"/>
</dbReference>
<dbReference type="InterPro" id="IPR013784">
    <property type="entry name" value="Carb-bd-like_fold"/>
</dbReference>
<protein>
    <recommendedName>
        <fullName evidence="8">Carbohydrate-binding protein</fullName>
    </recommendedName>
</protein>
<evidence type="ECO:0000313" key="6">
    <source>
        <dbReference type="EMBL" id="CAH1218393.1"/>
    </source>
</evidence>
<comment type="caution">
    <text evidence="6">The sequence shown here is derived from an EMBL/GenBank/DDBJ whole genome shotgun (WGS) entry which is preliminary data.</text>
</comment>
<accession>A0ABM9CP71</accession>
<sequence>MRRIWLMALAVFISVSLLSSQGTAEAATTTTSGSIDRTEGGTISVSSDQSPDFEGKEKAFDNDPYSKWLVFSENAWIQYQFAGNQAYAINSYSITAADDSPERDPLNWTLKASNDGTSWTTLDTRQNVDFDYRYKTLSFTFTNATAYSYYKLELANNSGTILQLAEIKLYDGTPYTTIHPTVTASGENAPNESKEKAVDGTSTTKWLTFQNSGWLQFDYGTPVTIDGYAIAAANDAEERDPKQWTLKGSNDGTQWTDIDTKTNENFIKRHQRNHYLLSHNTAYQYYKLELQNNSGSILQVGEVEFSLVNDSWHLVNPVVEVQNLDTAGNGYLFEQALPNPEQHVKAIVRELVSILYANPGELPFDLQKIVIKIVDEPGVAWKSGSSTEAHIGFSSRYLKSYYDSGQPLREEIIGILYHELTHAYQLDDSRYGEIGYMVEGMADAVRFEVGYHDRYHQQTLGGNWQGSYGVTGNFLRWISEHKHPGFLRDINASLSPFDGVNWTPDAFQTITGIQVNTLWNEYQGLDVQAPTAPTALVSPAHTDTTTSLSWTASTDNVGVTGYDIYRDNVKIDSATGTTYTATGLTAATAYSFAVKAKDAAGNVSAASAALTVTTNPTSSQTATIYYKRAFATPYIHYQVDGGSWTTAPGTAIAASEVNGYNKITINLGSAAGLTAVFNNGNGTWDNNNGQNYRFTAGTWTFTGGAITQGVPQPQVDSLTLVATVPSNTPVSADVYLVSSLNGWNPNDASYKMTKNTNGTYSITLNIAASTSIQYKLTKGSWASVEVYSSGSDRPDRTLTTTGGPQTVNVSVERWKDQ</sequence>
<dbReference type="RefSeq" id="WP_236344879.1">
    <property type="nucleotide sequence ID" value="NZ_CAKMMF010000030.1"/>
</dbReference>
<dbReference type="PROSITE" id="PS51166">
    <property type="entry name" value="CBM20"/>
    <property type="match status" value="1"/>
</dbReference>
<dbReference type="SMART" id="SM00060">
    <property type="entry name" value="FN3"/>
    <property type="match status" value="1"/>
</dbReference>
<dbReference type="Pfam" id="PF04450">
    <property type="entry name" value="BSP"/>
    <property type="match status" value="1"/>
</dbReference>
<evidence type="ECO:0008006" key="8">
    <source>
        <dbReference type="Google" id="ProtNLM"/>
    </source>
</evidence>
<feature type="region of interest" description="Disordered" evidence="1">
    <location>
        <begin position="28"/>
        <end position="54"/>
    </location>
</feature>
<dbReference type="Pfam" id="PF03423">
    <property type="entry name" value="CBM_25"/>
    <property type="match status" value="1"/>
</dbReference>
<evidence type="ECO:0000256" key="2">
    <source>
        <dbReference type="SAM" id="SignalP"/>
    </source>
</evidence>
<dbReference type="EMBL" id="CAKMMF010000030">
    <property type="protein sequence ID" value="CAH1218393.1"/>
    <property type="molecule type" value="Genomic_DNA"/>
</dbReference>
<dbReference type="InterPro" id="IPR008979">
    <property type="entry name" value="Galactose-bd-like_sf"/>
</dbReference>
<proteinExistence type="predicted"/>
<feature type="domain" description="CBM20" evidence="5">
    <location>
        <begin position="710"/>
        <end position="816"/>
    </location>
</feature>
<dbReference type="InterPro" id="IPR013783">
    <property type="entry name" value="Ig-like_fold"/>
</dbReference>
<feature type="domain" description="F5/8 type C" evidence="3">
    <location>
        <begin position="162"/>
        <end position="258"/>
    </location>
</feature>
<dbReference type="PROSITE" id="PS50022">
    <property type="entry name" value="FA58C_3"/>
    <property type="match status" value="1"/>
</dbReference>